<sequence>MPPATTPRTHRWPVSLEHGDLVLRPFRRWDQEEWTSLRTRNRDWLRRWDATNPEPATALKSYAEMVKVLNRSGKEGTALPWLICVRTSAAGVPVIAGQLSVSSIVRGSALSASLGYWIDQARAGQGLVPTAVALATDYCFSTLGLHRMEINIRPENVPSRRVVEKLGFRHEGMRRDFLHIDGAWRDHDAYALTAPEVPEGLLDRWERC</sequence>
<dbReference type="Proteomes" id="UP000256727">
    <property type="component" value="Unassembled WGS sequence"/>
</dbReference>
<dbReference type="AlphaFoldDB" id="A0A3D9LCR3"/>
<dbReference type="PROSITE" id="PS51186">
    <property type="entry name" value="GNAT"/>
    <property type="match status" value="1"/>
</dbReference>
<dbReference type="PANTHER" id="PTHR43792:SF8">
    <property type="entry name" value="[RIBOSOMAL PROTEIN US5]-ALANINE N-ACETYLTRANSFERASE"/>
    <property type="match status" value="1"/>
</dbReference>
<dbReference type="SUPFAM" id="SSF55729">
    <property type="entry name" value="Acyl-CoA N-acyltransferases (Nat)"/>
    <property type="match status" value="1"/>
</dbReference>
<name>A0A3D9LCR3_9MICC</name>
<evidence type="ECO:0000259" key="4">
    <source>
        <dbReference type="PROSITE" id="PS51186"/>
    </source>
</evidence>
<comment type="similarity">
    <text evidence="3">Belongs to the acetyltransferase family. RimJ subfamily.</text>
</comment>
<evidence type="ECO:0000313" key="5">
    <source>
        <dbReference type="EMBL" id="REE03660.1"/>
    </source>
</evidence>
<protein>
    <submittedName>
        <fullName evidence="5">Ribosomal-protein-alanine N-acetyltransferase</fullName>
    </submittedName>
</protein>
<feature type="domain" description="N-acetyltransferase" evidence="4">
    <location>
        <begin position="21"/>
        <end position="195"/>
    </location>
</feature>
<dbReference type="InterPro" id="IPR051531">
    <property type="entry name" value="N-acetyltransferase"/>
</dbReference>
<evidence type="ECO:0000313" key="6">
    <source>
        <dbReference type="Proteomes" id="UP000256727"/>
    </source>
</evidence>
<organism evidence="5 6">
    <name type="scientific">Citricoccus muralis</name>
    <dbReference type="NCBI Taxonomy" id="169134"/>
    <lineage>
        <taxon>Bacteria</taxon>
        <taxon>Bacillati</taxon>
        <taxon>Actinomycetota</taxon>
        <taxon>Actinomycetes</taxon>
        <taxon>Micrococcales</taxon>
        <taxon>Micrococcaceae</taxon>
        <taxon>Citricoccus</taxon>
    </lineage>
</organism>
<comment type="caution">
    <text evidence="5">The sequence shown here is derived from an EMBL/GenBank/DDBJ whole genome shotgun (WGS) entry which is preliminary data.</text>
</comment>
<dbReference type="GO" id="GO:0005737">
    <property type="term" value="C:cytoplasm"/>
    <property type="evidence" value="ECO:0007669"/>
    <property type="project" value="TreeGrafter"/>
</dbReference>
<dbReference type="PANTHER" id="PTHR43792">
    <property type="entry name" value="GNAT FAMILY, PUTATIVE (AFU_ORTHOLOGUE AFUA_3G00765)-RELATED-RELATED"/>
    <property type="match status" value="1"/>
</dbReference>
<dbReference type="GO" id="GO:0008999">
    <property type="term" value="F:protein-N-terminal-alanine acetyltransferase activity"/>
    <property type="evidence" value="ECO:0007669"/>
    <property type="project" value="TreeGrafter"/>
</dbReference>
<dbReference type="EMBL" id="QREH01000001">
    <property type="protein sequence ID" value="REE03660.1"/>
    <property type="molecule type" value="Genomic_DNA"/>
</dbReference>
<dbReference type="InterPro" id="IPR000182">
    <property type="entry name" value="GNAT_dom"/>
</dbReference>
<dbReference type="RefSeq" id="WP_115931738.1">
    <property type="nucleotide sequence ID" value="NZ_QREH01000001.1"/>
</dbReference>
<keyword evidence="6" id="KW-1185">Reference proteome</keyword>
<gene>
    <name evidence="5" type="ORF">C8E99_1473</name>
</gene>
<dbReference type="OrthoDB" id="5242221at2"/>
<dbReference type="Gene3D" id="3.40.630.30">
    <property type="match status" value="1"/>
</dbReference>
<accession>A0A3D9LCR3</accession>
<evidence type="ECO:0000256" key="3">
    <source>
        <dbReference type="ARBA" id="ARBA00038502"/>
    </source>
</evidence>
<dbReference type="InterPro" id="IPR016181">
    <property type="entry name" value="Acyl_CoA_acyltransferase"/>
</dbReference>
<keyword evidence="2" id="KW-0012">Acyltransferase</keyword>
<dbReference type="Pfam" id="PF13302">
    <property type="entry name" value="Acetyltransf_3"/>
    <property type="match status" value="1"/>
</dbReference>
<reference evidence="5 6" key="1">
    <citation type="submission" date="2018-07" db="EMBL/GenBank/DDBJ databases">
        <title>Sequencing the genomes of 1000 actinobacteria strains.</title>
        <authorList>
            <person name="Klenk H.-P."/>
        </authorList>
    </citation>
    <scope>NUCLEOTIDE SEQUENCE [LARGE SCALE GENOMIC DNA]</scope>
    <source>
        <strain evidence="5 6">DSM 14442</strain>
    </source>
</reference>
<evidence type="ECO:0000256" key="2">
    <source>
        <dbReference type="ARBA" id="ARBA00023315"/>
    </source>
</evidence>
<proteinExistence type="inferred from homology"/>
<evidence type="ECO:0000256" key="1">
    <source>
        <dbReference type="ARBA" id="ARBA00022679"/>
    </source>
</evidence>
<keyword evidence="1 5" id="KW-0808">Transferase</keyword>